<feature type="domain" description="Endoribonuclease L-PSP/chorismate mutase-like" evidence="1">
    <location>
        <begin position="5"/>
        <end position="154"/>
    </location>
</feature>
<dbReference type="EMBL" id="CP071869">
    <property type="protein sequence ID" value="QTE21689.1"/>
    <property type="molecule type" value="Genomic_DNA"/>
</dbReference>
<protein>
    <submittedName>
        <fullName evidence="2">RidA family protein</fullName>
    </submittedName>
</protein>
<dbReference type="KEGG" id="pcea:J3359_12770"/>
<keyword evidence="3" id="KW-1185">Reference proteome</keyword>
<sequence length="158" mass="17150">MNAVENKLKALGFKLPTPKPGVGAYKSWTIFSNNIVCTSGQIPWNGNDVAYTGRLGDETTIEYGFLSAQLCALHAIAQLKEAVNGDLTKIKQIIRVEGNIYTAPKFSKHAEVLDGASNLFNAVFGEKGIHTRTAQGINSSPLNATTLIYVFAEIEKDF</sequence>
<dbReference type="PANTHER" id="PTHR43760:SF1">
    <property type="entry name" value="ENDORIBONUCLEASE L-PSP_CHORISMATE MUTASE-LIKE DOMAIN-CONTAINING PROTEIN"/>
    <property type="match status" value="1"/>
</dbReference>
<dbReference type="SUPFAM" id="SSF55298">
    <property type="entry name" value="YjgF-like"/>
    <property type="match status" value="1"/>
</dbReference>
<name>A0A975H699_9FLAO</name>
<evidence type="ECO:0000313" key="2">
    <source>
        <dbReference type="EMBL" id="QTE21689.1"/>
    </source>
</evidence>
<organism evidence="2 3">
    <name type="scientific">Polaribacter cellanae</name>
    <dbReference type="NCBI Taxonomy" id="2818493"/>
    <lineage>
        <taxon>Bacteria</taxon>
        <taxon>Pseudomonadati</taxon>
        <taxon>Bacteroidota</taxon>
        <taxon>Flavobacteriia</taxon>
        <taxon>Flavobacteriales</taxon>
        <taxon>Flavobacteriaceae</taxon>
    </lineage>
</organism>
<dbReference type="AlphaFoldDB" id="A0A975H699"/>
<dbReference type="Gene3D" id="3.30.1330.40">
    <property type="entry name" value="RutC-like"/>
    <property type="match status" value="1"/>
</dbReference>
<dbReference type="RefSeq" id="WP_208077241.1">
    <property type="nucleotide sequence ID" value="NZ_CP071869.1"/>
</dbReference>
<dbReference type="Pfam" id="PF14588">
    <property type="entry name" value="YjgF_endoribonc"/>
    <property type="match status" value="1"/>
</dbReference>
<dbReference type="Proteomes" id="UP000663920">
    <property type="component" value="Chromosome"/>
</dbReference>
<reference evidence="2 3" key="1">
    <citation type="submission" date="2021-03" db="EMBL/GenBank/DDBJ databases">
        <title>Complete genome of Polaribacter_sp.SM13.</title>
        <authorList>
            <person name="Jeong S.W."/>
            <person name="Bae J.W."/>
        </authorList>
    </citation>
    <scope>NUCLEOTIDE SEQUENCE [LARGE SCALE GENOMIC DNA]</scope>
    <source>
        <strain evidence="2 3">SM13</strain>
    </source>
</reference>
<dbReference type="InterPro" id="IPR013813">
    <property type="entry name" value="Endoribo_LPSP/chorism_mut-like"/>
</dbReference>
<evidence type="ECO:0000313" key="3">
    <source>
        <dbReference type="Proteomes" id="UP000663920"/>
    </source>
</evidence>
<dbReference type="CDD" id="cd02199">
    <property type="entry name" value="YjgF_YER057c_UK114_like_1"/>
    <property type="match status" value="1"/>
</dbReference>
<evidence type="ECO:0000259" key="1">
    <source>
        <dbReference type="Pfam" id="PF14588"/>
    </source>
</evidence>
<dbReference type="PANTHER" id="PTHR43760">
    <property type="entry name" value="ENDORIBONUCLEASE-RELATED"/>
    <property type="match status" value="1"/>
</dbReference>
<accession>A0A975H699</accession>
<dbReference type="InterPro" id="IPR035959">
    <property type="entry name" value="RutC-like_sf"/>
</dbReference>
<proteinExistence type="predicted"/>
<gene>
    <name evidence="2" type="ORF">J3359_12770</name>
</gene>